<dbReference type="Proteomes" id="UP000077868">
    <property type="component" value="Chromosome"/>
</dbReference>
<dbReference type="SUPFAM" id="SSF117916">
    <property type="entry name" value="Fe-S cluster assembly (FSCA) domain-like"/>
    <property type="match status" value="1"/>
</dbReference>
<dbReference type="Pfam" id="PF23451">
    <property type="entry name" value="Zn_ribbon_PaaD"/>
    <property type="match status" value="1"/>
</dbReference>
<organism evidence="3 4">
    <name type="scientific">Nocardioides dokdonensis FR1436</name>
    <dbReference type="NCBI Taxonomy" id="1300347"/>
    <lineage>
        <taxon>Bacteria</taxon>
        <taxon>Bacillati</taxon>
        <taxon>Actinomycetota</taxon>
        <taxon>Actinomycetes</taxon>
        <taxon>Propionibacteriales</taxon>
        <taxon>Nocardioidaceae</taxon>
        <taxon>Nocardioides</taxon>
    </lineage>
</organism>
<dbReference type="InterPro" id="IPR034904">
    <property type="entry name" value="FSCA_dom_sf"/>
</dbReference>
<feature type="domain" description="MIP18 family-like" evidence="1">
    <location>
        <begin position="16"/>
        <end position="91"/>
    </location>
</feature>
<name>A0A1A9GJ02_9ACTN</name>
<dbReference type="InterPro" id="IPR052339">
    <property type="entry name" value="Fe-S_Maturation_MIP18"/>
</dbReference>
<dbReference type="PANTHER" id="PTHR42831">
    <property type="entry name" value="FE-S PROTEIN MATURATION AUXILIARY FACTOR YITW"/>
    <property type="match status" value="1"/>
</dbReference>
<dbReference type="Gene3D" id="3.30.300.130">
    <property type="entry name" value="Fe-S cluster assembly (FSCA)"/>
    <property type="match status" value="1"/>
</dbReference>
<evidence type="ECO:0000259" key="1">
    <source>
        <dbReference type="Pfam" id="PF01883"/>
    </source>
</evidence>
<dbReference type="NCBIfam" id="TIGR02159">
    <property type="entry name" value="PA_CoA_Oxy4"/>
    <property type="match status" value="1"/>
</dbReference>
<dbReference type="InterPro" id="IPR056572">
    <property type="entry name" value="Zn_ribbon_PaaD"/>
</dbReference>
<dbReference type="RefSeq" id="WP_068108048.1">
    <property type="nucleotide sequence ID" value="NZ_CP015079.1"/>
</dbReference>
<dbReference type="Pfam" id="PF01883">
    <property type="entry name" value="FeS_assembly_P"/>
    <property type="match status" value="1"/>
</dbReference>
<evidence type="ECO:0000313" key="3">
    <source>
        <dbReference type="EMBL" id="ANH38056.1"/>
    </source>
</evidence>
<protein>
    <submittedName>
        <fullName evidence="3">Putative 1,2-phenylacetyl-CoA epoxidase, subunit D</fullName>
    </submittedName>
</protein>
<dbReference type="AlphaFoldDB" id="A0A1A9GJ02"/>
<dbReference type="STRING" id="1300347.I601_1624"/>
<feature type="domain" description="PaaD zinc beta ribbon" evidence="2">
    <location>
        <begin position="132"/>
        <end position="179"/>
    </location>
</feature>
<accession>A0A1A9GJ02</accession>
<dbReference type="PANTHER" id="PTHR42831:SF3">
    <property type="entry name" value="1,2-PHENYLACETYL-COA EPOXIDASE, SUBUNIT D-RELATED"/>
    <property type="match status" value="1"/>
</dbReference>
<dbReference type="InterPro" id="IPR002744">
    <property type="entry name" value="MIP18-like"/>
</dbReference>
<evidence type="ECO:0000313" key="4">
    <source>
        <dbReference type="Proteomes" id="UP000077868"/>
    </source>
</evidence>
<dbReference type="KEGG" id="ndk:I601_1624"/>
<gene>
    <name evidence="3" type="primary">paaD</name>
    <name evidence="3" type="ORF">I601_1624</name>
</gene>
<dbReference type="InterPro" id="IPR011883">
    <property type="entry name" value="PaaD-like"/>
</dbReference>
<proteinExistence type="predicted"/>
<dbReference type="EMBL" id="CP015079">
    <property type="protein sequence ID" value="ANH38056.1"/>
    <property type="molecule type" value="Genomic_DNA"/>
</dbReference>
<dbReference type="OrthoDB" id="3684942at2"/>
<evidence type="ECO:0000259" key="2">
    <source>
        <dbReference type="Pfam" id="PF23451"/>
    </source>
</evidence>
<sequence>MAATSHAVRPGSLTRADAEAAAGTVVDPEMPMLTLVDLGVLREVTVEEAPAGAAVTVALTPTYSGCPAMATMRDDLVRALTEVGFDEVRVQVRLSPPWTSDWITAAGREALRAHRLSPPGPAGPRPDGPVPLRLTATRRRLVCPRCGAEETELTSEYGPTACTALYRCTVCREPFEHLKEI</sequence>
<dbReference type="PATRIC" id="fig|1300347.3.peg.1623"/>
<keyword evidence="4" id="KW-1185">Reference proteome</keyword>
<reference evidence="3 4" key="1">
    <citation type="submission" date="2016-03" db="EMBL/GenBank/DDBJ databases">
        <title>Complete genome sequence of a soil Actinobacterium, Nocardioides dokdonensis FR1436.</title>
        <authorList>
            <person name="Kwon S.-K."/>
            <person name="Kim K."/>
            <person name="Kim J.F."/>
        </authorList>
    </citation>
    <scope>NUCLEOTIDE SEQUENCE [LARGE SCALE GENOMIC DNA]</scope>
    <source>
        <strain evidence="3 4">FR1436</strain>
    </source>
</reference>